<protein>
    <submittedName>
        <fullName evidence="2">Uncharacterized protein</fullName>
    </submittedName>
</protein>
<feature type="compositionally biased region" description="Basic and acidic residues" evidence="1">
    <location>
        <begin position="76"/>
        <end position="87"/>
    </location>
</feature>
<proteinExistence type="predicted"/>
<comment type="caution">
    <text evidence="2">The sequence shown here is derived from an EMBL/GenBank/DDBJ whole genome shotgun (WGS) entry which is preliminary data.</text>
</comment>
<feature type="region of interest" description="Disordered" evidence="1">
    <location>
        <begin position="1"/>
        <end position="94"/>
    </location>
</feature>
<sequence>MVVSSHRTPPLLSELHPCGTLCSIPPSRQTQVERERERRRTAERDTTPYLPPGTPPVTPPHPVPKLSHLKFPHGSPSRDRVDRRFHDGAVSLVE</sequence>
<evidence type="ECO:0000313" key="2">
    <source>
        <dbReference type="EMBL" id="MPC93206.1"/>
    </source>
</evidence>
<gene>
    <name evidence="2" type="ORF">E2C01_088329</name>
</gene>
<evidence type="ECO:0000313" key="3">
    <source>
        <dbReference type="Proteomes" id="UP000324222"/>
    </source>
</evidence>
<keyword evidence="3" id="KW-1185">Reference proteome</keyword>
<dbReference type="Proteomes" id="UP000324222">
    <property type="component" value="Unassembled WGS sequence"/>
</dbReference>
<evidence type="ECO:0000256" key="1">
    <source>
        <dbReference type="SAM" id="MobiDB-lite"/>
    </source>
</evidence>
<dbReference type="AlphaFoldDB" id="A0A5B7JGA6"/>
<organism evidence="2 3">
    <name type="scientific">Portunus trituberculatus</name>
    <name type="common">Swimming crab</name>
    <name type="synonym">Neptunus trituberculatus</name>
    <dbReference type="NCBI Taxonomy" id="210409"/>
    <lineage>
        <taxon>Eukaryota</taxon>
        <taxon>Metazoa</taxon>
        <taxon>Ecdysozoa</taxon>
        <taxon>Arthropoda</taxon>
        <taxon>Crustacea</taxon>
        <taxon>Multicrustacea</taxon>
        <taxon>Malacostraca</taxon>
        <taxon>Eumalacostraca</taxon>
        <taxon>Eucarida</taxon>
        <taxon>Decapoda</taxon>
        <taxon>Pleocyemata</taxon>
        <taxon>Brachyura</taxon>
        <taxon>Eubrachyura</taxon>
        <taxon>Portunoidea</taxon>
        <taxon>Portunidae</taxon>
        <taxon>Portuninae</taxon>
        <taxon>Portunus</taxon>
    </lineage>
</organism>
<feature type="compositionally biased region" description="Basic and acidic residues" evidence="1">
    <location>
        <begin position="31"/>
        <end position="46"/>
    </location>
</feature>
<accession>A0A5B7JGA6</accession>
<dbReference type="EMBL" id="VSRR010094027">
    <property type="protein sequence ID" value="MPC93206.1"/>
    <property type="molecule type" value="Genomic_DNA"/>
</dbReference>
<feature type="compositionally biased region" description="Pro residues" evidence="1">
    <location>
        <begin position="49"/>
        <end position="63"/>
    </location>
</feature>
<reference evidence="2 3" key="1">
    <citation type="submission" date="2019-05" db="EMBL/GenBank/DDBJ databases">
        <title>Another draft genome of Portunus trituberculatus and its Hox gene families provides insights of decapod evolution.</title>
        <authorList>
            <person name="Jeong J.-H."/>
            <person name="Song I."/>
            <person name="Kim S."/>
            <person name="Choi T."/>
            <person name="Kim D."/>
            <person name="Ryu S."/>
            <person name="Kim W."/>
        </authorList>
    </citation>
    <scope>NUCLEOTIDE SEQUENCE [LARGE SCALE GENOMIC DNA]</scope>
    <source>
        <tissue evidence="2">Muscle</tissue>
    </source>
</reference>
<name>A0A5B7JGA6_PORTR</name>